<evidence type="ECO:0000313" key="2">
    <source>
        <dbReference type="EMBL" id="RDY06040.1"/>
    </source>
</evidence>
<dbReference type="Gene3D" id="3.30.70.270">
    <property type="match status" value="2"/>
</dbReference>
<dbReference type="PANTHER" id="PTHR37984">
    <property type="entry name" value="PROTEIN CBG26694"/>
    <property type="match status" value="1"/>
</dbReference>
<dbReference type="SUPFAM" id="SSF56672">
    <property type="entry name" value="DNA/RNA polymerases"/>
    <property type="match status" value="1"/>
</dbReference>
<accession>A0A371HTA9</accession>
<feature type="domain" description="Reverse transcriptase" evidence="1">
    <location>
        <begin position="17"/>
        <end position="97"/>
    </location>
</feature>
<dbReference type="CDD" id="cd01647">
    <property type="entry name" value="RT_LTR"/>
    <property type="match status" value="1"/>
</dbReference>
<keyword evidence="3" id="KW-1185">Reference proteome</keyword>
<dbReference type="InterPro" id="IPR043128">
    <property type="entry name" value="Rev_trsase/Diguanyl_cyclase"/>
</dbReference>
<dbReference type="AlphaFoldDB" id="A0A371HTA9"/>
<dbReference type="FunFam" id="3.30.70.270:FF:000020">
    <property type="entry name" value="Transposon Tf2-6 polyprotein-like Protein"/>
    <property type="match status" value="1"/>
</dbReference>
<dbReference type="EMBL" id="QJKJ01001760">
    <property type="protein sequence ID" value="RDY06040.1"/>
    <property type="molecule type" value="Genomic_DNA"/>
</dbReference>
<protein>
    <submittedName>
        <fullName evidence="2">Retrovirus-related Pol polyprotein</fullName>
    </submittedName>
</protein>
<dbReference type="InterPro" id="IPR000477">
    <property type="entry name" value="RT_dom"/>
</dbReference>
<proteinExistence type="predicted"/>
<comment type="caution">
    <text evidence="2">The sequence shown here is derived from an EMBL/GenBank/DDBJ whole genome shotgun (WGS) entry which is preliminary data.</text>
</comment>
<name>A0A371HTA9_MUCPR</name>
<dbReference type="InterPro" id="IPR043502">
    <property type="entry name" value="DNA/RNA_pol_sf"/>
</dbReference>
<reference evidence="2" key="1">
    <citation type="submission" date="2018-05" db="EMBL/GenBank/DDBJ databases">
        <title>Draft genome of Mucuna pruriens seed.</title>
        <authorList>
            <person name="Nnadi N.E."/>
            <person name="Vos R."/>
            <person name="Hasami M.H."/>
            <person name="Devisetty U.K."/>
            <person name="Aguiy J.C."/>
        </authorList>
    </citation>
    <scope>NUCLEOTIDE SEQUENCE [LARGE SCALE GENOMIC DNA]</scope>
    <source>
        <strain evidence="2">JCA_2017</strain>
    </source>
</reference>
<evidence type="ECO:0000259" key="1">
    <source>
        <dbReference type="Pfam" id="PF00078"/>
    </source>
</evidence>
<dbReference type="Pfam" id="PF00078">
    <property type="entry name" value="RVT_1"/>
    <property type="match status" value="1"/>
</dbReference>
<dbReference type="OrthoDB" id="541843at2759"/>
<evidence type="ECO:0000313" key="3">
    <source>
        <dbReference type="Proteomes" id="UP000257109"/>
    </source>
</evidence>
<sequence>MTVMKNQHDELVPMRIQNNWRVCIDYRRLNQETRKDHFPSPFIDQVLQKLSGKSHYYFLDGFSGYMQIHIAPEDQHKITFTCPFGTFVYTRMPFGLYNDCMEVFMDDFTVYADSFDACQDNLSKVLTRCIDTNLLLNFEKCHFMVIEGIVLGHLVSNKGIEVDKSKIDIITSLQNPDSVREVRSFLGHAGFYRRFIKNFSKLALPLSKLLQKDVEFKFDQPYIEAFEELKNQLTSTPILQGLN</sequence>
<dbReference type="InterPro" id="IPR050951">
    <property type="entry name" value="Retrovirus_Pol_polyprotein"/>
</dbReference>
<gene>
    <name evidence="2" type="primary">pol</name>
    <name evidence="2" type="ORF">CR513_10036</name>
</gene>
<dbReference type="Proteomes" id="UP000257109">
    <property type="component" value="Unassembled WGS sequence"/>
</dbReference>
<feature type="non-terminal residue" evidence="2">
    <location>
        <position position="1"/>
    </location>
</feature>
<organism evidence="2 3">
    <name type="scientific">Mucuna pruriens</name>
    <name type="common">Velvet bean</name>
    <name type="synonym">Dolichos pruriens</name>
    <dbReference type="NCBI Taxonomy" id="157652"/>
    <lineage>
        <taxon>Eukaryota</taxon>
        <taxon>Viridiplantae</taxon>
        <taxon>Streptophyta</taxon>
        <taxon>Embryophyta</taxon>
        <taxon>Tracheophyta</taxon>
        <taxon>Spermatophyta</taxon>
        <taxon>Magnoliopsida</taxon>
        <taxon>eudicotyledons</taxon>
        <taxon>Gunneridae</taxon>
        <taxon>Pentapetalae</taxon>
        <taxon>rosids</taxon>
        <taxon>fabids</taxon>
        <taxon>Fabales</taxon>
        <taxon>Fabaceae</taxon>
        <taxon>Papilionoideae</taxon>
        <taxon>50 kb inversion clade</taxon>
        <taxon>NPAAA clade</taxon>
        <taxon>indigoferoid/millettioid clade</taxon>
        <taxon>Phaseoleae</taxon>
        <taxon>Mucuna</taxon>
    </lineage>
</organism>
<dbReference type="PANTHER" id="PTHR37984:SF5">
    <property type="entry name" value="PROTEIN NYNRIN-LIKE"/>
    <property type="match status" value="1"/>
</dbReference>